<evidence type="ECO:0000313" key="4">
    <source>
        <dbReference type="Proteomes" id="UP001150925"/>
    </source>
</evidence>
<evidence type="ECO:0000313" key="3">
    <source>
        <dbReference type="EMBL" id="KAJ1962786.1"/>
    </source>
</evidence>
<accession>A0A9W8E2X8</accession>
<dbReference type="AlphaFoldDB" id="A0A9W8E2X8"/>
<feature type="compositionally biased region" description="Polar residues" evidence="1">
    <location>
        <begin position="104"/>
        <end position="127"/>
    </location>
</feature>
<feature type="region of interest" description="Disordered" evidence="1">
    <location>
        <begin position="64"/>
        <end position="140"/>
    </location>
</feature>
<evidence type="ECO:0000256" key="2">
    <source>
        <dbReference type="SAM" id="SignalP"/>
    </source>
</evidence>
<proteinExistence type="predicted"/>
<gene>
    <name evidence="3" type="ORF">IWQ62_003417</name>
</gene>
<dbReference type="EMBL" id="JANBPY010000914">
    <property type="protein sequence ID" value="KAJ1962786.1"/>
    <property type="molecule type" value="Genomic_DNA"/>
</dbReference>
<organism evidence="3 4">
    <name type="scientific">Dispira parvispora</name>
    <dbReference type="NCBI Taxonomy" id="1520584"/>
    <lineage>
        <taxon>Eukaryota</taxon>
        <taxon>Fungi</taxon>
        <taxon>Fungi incertae sedis</taxon>
        <taxon>Zoopagomycota</taxon>
        <taxon>Kickxellomycotina</taxon>
        <taxon>Dimargaritomycetes</taxon>
        <taxon>Dimargaritales</taxon>
        <taxon>Dimargaritaceae</taxon>
        <taxon>Dispira</taxon>
    </lineage>
</organism>
<comment type="caution">
    <text evidence="3">The sequence shown here is derived from an EMBL/GenBank/DDBJ whole genome shotgun (WGS) entry which is preliminary data.</text>
</comment>
<feature type="signal peptide" evidence="2">
    <location>
        <begin position="1"/>
        <end position="19"/>
    </location>
</feature>
<keyword evidence="4" id="KW-1185">Reference proteome</keyword>
<keyword evidence="2" id="KW-0732">Signal</keyword>
<feature type="chain" id="PRO_5040949000" evidence="2">
    <location>
        <begin position="20"/>
        <end position="280"/>
    </location>
</feature>
<dbReference type="Proteomes" id="UP001150925">
    <property type="component" value="Unassembled WGS sequence"/>
</dbReference>
<evidence type="ECO:0000256" key="1">
    <source>
        <dbReference type="SAM" id="MobiDB-lite"/>
    </source>
</evidence>
<feature type="compositionally biased region" description="Low complexity" evidence="1">
    <location>
        <begin position="85"/>
        <end position="102"/>
    </location>
</feature>
<protein>
    <submittedName>
        <fullName evidence="3">Uncharacterized protein</fullName>
    </submittedName>
</protein>
<name>A0A9W8E2X8_9FUNG</name>
<feature type="compositionally biased region" description="Basic and acidic residues" evidence="1">
    <location>
        <begin position="128"/>
        <end position="140"/>
    </location>
</feature>
<sequence>MTVLVMLLMCVLLISGIRAFPSEFAEQQRDYGNIIAYSHSNQSPVQDPTFNADYNKEIDQAKQRSAKDQCQRHTDITDSTVQQCSYASTSPPSPTSLYPRSSEQPKSTGEVSQSITDNEIQNTTRNPDTNDKPTKKIDVDAKMDAQKSLLLRVYQLPGNEADWERARNTLNTYRHLRPSAFDDLHPYMEIQRLALKYANALIFQEAPSYGNVDKILFPMLEEADIPTANAKAFAAKGYKKMDDVMSKWWNLTEFRDAINDQYTTFFGVAAVEDCWTVIFV</sequence>
<feature type="compositionally biased region" description="Basic and acidic residues" evidence="1">
    <location>
        <begin position="64"/>
        <end position="76"/>
    </location>
</feature>
<reference evidence="3" key="1">
    <citation type="submission" date="2022-07" db="EMBL/GenBank/DDBJ databases">
        <title>Phylogenomic reconstructions and comparative analyses of Kickxellomycotina fungi.</title>
        <authorList>
            <person name="Reynolds N.K."/>
            <person name="Stajich J.E."/>
            <person name="Barry K."/>
            <person name="Grigoriev I.V."/>
            <person name="Crous P."/>
            <person name="Smith M.E."/>
        </authorList>
    </citation>
    <scope>NUCLEOTIDE SEQUENCE</scope>
    <source>
        <strain evidence="3">RSA 1196</strain>
    </source>
</reference>